<dbReference type="PANTHER" id="PTHR12290">
    <property type="entry name" value="CORNICHON-RELATED"/>
    <property type="match status" value="1"/>
</dbReference>
<dbReference type="InterPro" id="IPR033466">
    <property type="entry name" value="Cornichon_conserved"/>
</dbReference>
<keyword evidence="4 6" id="KW-1133">Transmembrane helix</keyword>
<dbReference type="Proteomes" id="UP000275385">
    <property type="component" value="Unassembled WGS sequence"/>
</dbReference>
<dbReference type="PROSITE" id="PS01340">
    <property type="entry name" value="CORNICHON"/>
    <property type="match status" value="1"/>
</dbReference>
<reference evidence="7 8" key="1">
    <citation type="submission" date="2018-08" db="EMBL/GenBank/DDBJ databases">
        <title>Draft genome of the lignicolous fungus Coniochaeta pulveracea.</title>
        <authorList>
            <person name="Borstlap C.J."/>
            <person name="De Witt R.N."/>
            <person name="Botha A."/>
            <person name="Volschenk H."/>
        </authorList>
    </citation>
    <scope>NUCLEOTIDE SEQUENCE [LARGE SCALE GENOMIC DNA]</scope>
    <source>
        <strain evidence="7 8">CAB683</strain>
    </source>
</reference>
<dbReference type="InterPro" id="IPR003377">
    <property type="entry name" value="Cornichon"/>
</dbReference>
<evidence type="ECO:0000256" key="3">
    <source>
        <dbReference type="ARBA" id="ARBA00022692"/>
    </source>
</evidence>
<evidence type="ECO:0000256" key="1">
    <source>
        <dbReference type="ARBA" id="ARBA00004141"/>
    </source>
</evidence>
<sequence>MMSGEAWLYLLAVLINAVNLFLQVFFTIMYSDLECDYINPIDLCNRLNTYIIPEAAVHGFLTFLFLINGYWVALVLNLPLLAWNVKKYVCPSLKARPIRTLISNRIVDNAHLLDATEIFRKLNVHKRESFTKLGFHLVMFFFYLYSMIVALIKDEVPR</sequence>
<evidence type="ECO:0000256" key="4">
    <source>
        <dbReference type="ARBA" id="ARBA00022989"/>
    </source>
</evidence>
<feature type="transmembrane region" description="Helical" evidence="6">
    <location>
        <begin position="133"/>
        <end position="152"/>
    </location>
</feature>
<evidence type="ECO:0000256" key="5">
    <source>
        <dbReference type="ARBA" id="ARBA00023136"/>
    </source>
</evidence>
<keyword evidence="3 6" id="KW-0812">Transmembrane</keyword>
<evidence type="ECO:0000256" key="2">
    <source>
        <dbReference type="ARBA" id="ARBA00010095"/>
    </source>
</evidence>
<feature type="transmembrane region" description="Helical" evidence="6">
    <location>
        <begin position="51"/>
        <end position="73"/>
    </location>
</feature>
<evidence type="ECO:0008006" key="9">
    <source>
        <dbReference type="Google" id="ProtNLM"/>
    </source>
</evidence>
<evidence type="ECO:0000313" key="7">
    <source>
        <dbReference type="EMBL" id="RKU41321.1"/>
    </source>
</evidence>
<keyword evidence="5 6" id="KW-0472">Membrane</keyword>
<dbReference type="SMART" id="SM01398">
    <property type="entry name" value="Cornichon"/>
    <property type="match status" value="1"/>
</dbReference>
<dbReference type="EMBL" id="QVQW01000078">
    <property type="protein sequence ID" value="RKU41321.1"/>
    <property type="molecule type" value="Genomic_DNA"/>
</dbReference>
<dbReference type="GO" id="GO:0016020">
    <property type="term" value="C:membrane"/>
    <property type="evidence" value="ECO:0007669"/>
    <property type="project" value="UniProtKB-SubCell"/>
</dbReference>
<dbReference type="STRING" id="177199.A0A420Y065"/>
<name>A0A420Y065_9PEZI</name>
<gene>
    <name evidence="7" type="ORF">DL546_004669</name>
</gene>
<proteinExistence type="inferred from homology"/>
<feature type="transmembrane region" description="Helical" evidence="6">
    <location>
        <begin position="6"/>
        <end position="30"/>
    </location>
</feature>
<comment type="caution">
    <text evidence="7">The sequence shown here is derived from an EMBL/GenBank/DDBJ whole genome shotgun (WGS) entry which is preliminary data.</text>
</comment>
<dbReference type="AlphaFoldDB" id="A0A420Y065"/>
<dbReference type="OrthoDB" id="434393at2759"/>
<keyword evidence="8" id="KW-1185">Reference proteome</keyword>
<evidence type="ECO:0000256" key="6">
    <source>
        <dbReference type="SAM" id="Phobius"/>
    </source>
</evidence>
<comment type="subcellular location">
    <subcellularLocation>
        <location evidence="1">Membrane</location>
        <topology evidence="1">Multi-pass membrane protein</topology>
    </subcellularLocation>
</comment>
<comment type="similarity">
    <text evidence="2">Belongs to the cornichon family.</text>
</comment>
<dbReference type="Pfam" id="PF03311">
    <property type="entry name" value="Cornichon"/>
    <property type="match status" value="1"/>
</dbReference>
<organism evidence="7 8">
    <name type="scientific">Coniochaeta pulveracea</name>
    <dbReference type="NCBI Taxonomy" id="177199"/>
    <lineage>
        <taxon>Eukaryota</taxon>
        <taxon>Fungi</taxon>
        <taxon>Dikarya</taxon>
        <taxon>Ascomycota</taxon>
        <taxon>Pezizomycotina</taxon>
        <taxon>Sordariomycetes</taxon>
        <taxon>Sordariomycetidae</taxon>
        <taxon>Coniochaetales</taxon>
        <taxon>Coniochaetaceae</taxon>
        <taxon>Coniochaeta</taxon>
    </lineage>
</organism>
<dbReference type="GO" id="GO:0016192">
    <property type="term" value="P:vesicle-mediated transport"/>
    <property type="evidence" value="ECO:0007669"/>
    <property type="project" value="InterPro"/>
</dbReference>
<protein>
    <recommendedName>
        <fullName evidence="9">COPII-coated vesicle protein</fullName>
    </recommendedName>
</protein>
<evidence type="ECO:0000313" key="8">
    <source>
        <dbReference type="Proteomes" id="UP000275385"/>
    </source>
</evidence>
<accession>A0A420Y065</accession>